<dbReference type="SFLD" id="SFLDS00029">
    <property type="entry name" value="Radical_SAM"/>
    <property type="match status" value="1"/>
</dbReference>
<dbReference type="PANTHER" id="PTHR43787">
    <property type="entry name" value="FEMO COFACTOR BIOSYNTHESIS PROTEIN NIFB-RELATED"/>
    <property type="match status" value="1"/>
</dbReference>
<dbReference type="GO" id="GO:0003824">
    <property type="term" value="F:catalytic activity"/>
    <property type="evidence" value="ECO:0007669"/>
    <property type="project" value="InterPro"/>
</dbReference>
<evidence type="ECO:0000256" key="1">
    <source>
        <dbReference type="ARBA" id="ARBA00001966"/>
    </source>
</evidence>
<keyword evidence="2" id="KW-0004">4Fe-4S</keyword>
<name>A0A6M1RN96_9BACT</name>
<keyword evidence="6" id="KW-0411">Iron-sulfur</keyword>
<dbReference type="GO" id="GO:0046872">
    <property type="term" value="F:metal ion binding"/>
    <property type="evidence" value="ECO:0007669"/>
    <property type="project" value="UniProtKB-KW"/>
</dbReference>
<reference evidence="8 9" key="1">
    <citation type="submission" date="2020-02" db="EMBL/GenBank/DDBJ databases">
        <title>Draft genome sequence of Limisphaera ngatamarikiensis NGM72.4T, a thermophilic Verrucomicrobia grouped in subdivision 3.</title>
        <authorList>
            <person name="Carere C.R."/>
            <person name="Steen J."/>
            <person name="Hugenholtz P."/>
            <person name="Stott M.B."/>
        </authorList>
    </citation>
    <scope>NUCLEOTIDE SEQUENCE [LARGE SCALE GENOMIC DNA]</scope>
    <source>
        <strain evidence="8 9">NGM72.4</strain>
    </source>
</reference>
<protein>
    <submittedName>
        <fullName evidence="8">Radical SAM protein</fullName>
    </submittedName>
</protein>
<dbReference type="EMBL" id="JAAKYA010000048">
    <property type="protein sequence ID" value="NGO39153.1"/>
    <property type="molecule type" value="Genomic_DNA"/>
</dbReference>
<evidence type="ECO:0000256" key="5">
    <source>
        <dbReference type="ARBA" id="ARBA00023004"/>
    </source>
</evidence>
<sequence length="296" mass="32921">MTDTAGSGRAPESRSIPPGAETAFGAPRDFLDNRFVYVVISPRARGLSVGINMNPDKLCNFDCLYCEVNRHIPPRETRLDVEVMAAELHRTLDLVRSGALKDRANYRGVPAELLQLRHVALSGDGEPTLCPNFAEAVEKVVHVRALREFFKLVLITNATELDRAEVQAGLRHFTRSDEIWAKLDGGTQAYLNRVSGVNVPLEKILHNILTLGRQRPVIIQSLFPSIRGEEPPEEEILAYAQRLKELREAGAQIELVQIYSATRPSPKSDYGHLPLRSLSRIAQTVRLVAGVKAEVF</sequence>
<comment type="cofactor">
    <cofactor evidence="1">
        <name>[4Fe-4S] cluster</name>
        <dbReference type="ChEBI" id="CHEBI:49883"/>
    </cofactor>
</comment>
<evidence type="ECO:0000256" key="4">
    <source>
        <dbReference type="ARBA" id="ARBA00022723"/>
    </source>
</evidence>
<dbReference type="PANTHER" id="PTHR43787:SF11">
    <property type="entry name" value="UPF0026 PROTEIN SLR1464"/>
    <property type="match status" value="1"/>
</dbReference>
<evidence type="ECO:0000256" key="3">
    <source>
        <dbReference type="ARBA" id="ARBA00022691"/>
    </source>
</evidence>
<evidence type="ECO:0000313" key="9">
    <source>
        <dbReference type="Proteomes" id="UP000477311"/>
    </source>
</evidence>
<dbReference type="GO" id="GO:0051539">
    <property type="term" value="F:4 iron, 4 sulfur cluster binding"/>
    <property type="evidence" value="ECO:0007669"/>
    <property type="project" value="UniProtKB-KW"/>
</dbReference>
<feature type="region of interest" description="Disordered" evidence="7">
    <location>
        <begin position="1"/>
        <end position="22"/>
    </location>
</feature>
<dbReference type="CDD" id="cd01335">
    <property type="entry name" value="Radical_SAM"/>
    <property type="match status" value="1"/>
</dbReference>
<dbReference type="Proteomes" id="UP000477311">
    <property type="component" value="Unassembled WGS sequence"/>
</dbReference>
<dbReference type="RefSeq" id="WP_165107004.1">
    <property type="nucleotide sequence ID" value="NZ_JAAKYA010000048.1"/>
</dbReference>
<evidence type="ECO:0000256" key="2">
    <source>
        <dbReference type="ARBA" id="ARBA00022485"/>
    </source>
</evidence>
<keyword evidence="5" id="KW-0408">Iron</keyword>
<dbReference type="InterPro" id="IPR007197">
    <property type="entry name" value="rSAM"/>
</dbReference>
<proteinExistence type="predicted"/>
<organism evidence="8 9">
    <name type="scientific">Limisphaera ngatamarikiensis</name>
    <dbReference type="NCBI Taxonomy" id="1324935"/>
    <lineage>
        <taxon>Bacteria</taxon>
        <taxon>Pseudomonadati</taxon>
        <taxon>Verrucomicrobiota</taxon>
        <taxon>Verrucomicrobiia</taxon>
        <taxon>Limisphaerales</taxon>
        <taxon>Limisphaeraceae</taxon>
        <taxon>Limisphaera</taxon>
    </lineage>
</organism>
<keyword evidence="4" id="KW-0479">Metal-binding</keyword>
<dbReference type="SUPFAM" id="SSF102114">
    <property type="entry name" value="Radical SAM enzymes"/>
    <property type="match status" value="1"/>
</dbReference>
<dbReference type="AlphaFoldDB" id="A0A6M1RN96"/>
<keyword evidence="9" id="KW-1185">Reference proteome</keyword>
<comment type="caution">
    <text evidence="8">The sequence shown here is derived from an EMBL/GenBank/DDBJ whole genome shotgun (WGS) entry which is preliminary data.</text>
</comment>
<gene>
    <name evidence="8" type="ORF">G4L39_07045</name>
</gene>
<dbReference type="InterPro" id="IPR058240">
    <property type="entry name" value="rSAM_sf"/>
</dbReference>
<evidence type="ECO:0000313" key="8">
    <source>
        <dbReference type="EMBL" id="NGO39153.1"/>
    </source>
</evidence>
<dbReference type="Gene3D" id="3.20.20.70">
    <property type="entry name" value="Aldolase class I"/>
    <property type="match status" value="1"/>
</dbReference>
<accession>A0A6M1RN96</accession>
<keyword evidence="3" id="KW-0949">S-adenosyl-L-methionine</keyword>
<evidence type="ECO:0000256" key="6">
    <source>
        <dbReference type="ARBA" id="ARBA00023014"/>
    </source>
</evidence>
<evidence type="ECO:0000256" key="7">
    <source>
        <dbReference type="SAM" id="MobiDB-lite"/>
    </source>
</evidence>
<dbReference type="InterPro" id="IPR013785">
    <property type="entry name" value="Aldolase_TIM"/>
</dbReference>